<dbReference type="GO" id="GO:0000245">
    <property type="term" value="P:spliceosomal complex assembly"/>
    <property type="evidence" value="ECO:0007669"/>
    <property type="project" value="TreeGrafter"/>
</dbReference>
<evidence type="ECO:0000256" key="1">
    <source>
        <dbReference type="ARBA" id="ARBA00022723"/>
    </source>
</evidence>
<dbReference type="PANTHER" id="PTHR47048">
    <property type="entry name" value="PROTEIN SCAF11"/>
    <property type="match status" value="1"/>
</dbReference>
<dbReference type="AlphaFoldDB" id="A0A7J8G0Y3"/>
<dbReference type="EMBL" id="JACASF010000010">
    <property type="protein sequence ID" value="KAF6453744.1"/>
    <property type="molecule type" value="Genomic_DNA"/>
</dbReference>
<name>A0A7J8G0Y3_MOLMO</name>
<dbReference type="PANTHER" id="PTHR47048:SF1">
    <property type="entry name" value="PROTEIN SCAF11"/>
    <property type="match status" value="1"/>
</dbReference>
<evidence type="ECO:0000259" key="4">
    <source>
        <dbReference type="Pfam" id="PF00097"/>
    </source>
</evidence>
<reference evidence="5 6" key="1">
    <citation type="journal article" date="2020" name="Nature">
        <title>Six reference-quality genomes reveal evolution of bat adaptations.</title>
        <authorList>
            <person name="Jebb D."/>
            <person name="Huang Z."/>
            <person name="Pippel M."/>
            <person name="Hughes G.M."/>
            <person name="Lavrichenko K."/>
            <person name="Devanna P."/>
            <person name="Winkler S."/>
            <person name="Jermiin L.S."/>
            <person name="Skirmuntt E.C."/>
            <person name="Katzourakis A."/>
            <person name="Burkitt-Gray L."/>
            <person name="Ray D.A."/>
            <person name="Sullivan K.A.M."/>
            <person name="Roscito J.G."/>
            <person name="Kirilenko B.M."/>
            <person name="Davalos L.M."/>
            <person name="Corthals A.P."/>
            <person name="Power M.L."/>
            <person name="Jones G."/>
            <person name="Ransome R.D."/>
            <person name="Dechmann D.K.N."/>
            <person name="Locatelli A.G."/>
            <person name="Puechmaille S.J."/>
            <person name="Fedrigo O."/>
            <person name="Jarvis E.D."/>
            <person name="Hiller M."/>
            <person name="Vernes S.C."/>
            <person name="Myers E.W."/>
            <person name="Teeling E.C."/>
        </authorList>
    </citation>
    <scope>NUCLEOTIDE SEQUENCE [LARGE SCALE GENOMIC DNA]</scope>
    <source>
        <strain evidence="5">MMolMol1</strain>
        <tissue evidence="5">Muscle</tissue>
    </source>
</reference>
<dbReference type="Gene3D" id="3.30.40.10">
    <property type="entry name" value="Zinc/RING finger domain, C3HC4 (zinc finger)"/>
    <property type="match status" value="1"/>
</dbReference>
<accession>A0A7J8G0Y3</accession>
<evidence type="ECO:0000256" key="2">
    <source>
        <dbReference type="ARBA" id="ARBA00022771"/>
    </source>
</evidence>
<proteinExistence type="predicted"/>
<organism evidence="5 6">
    <name type="scientific">Molossus molossus</name>
    <name type="common">Pallas' mastiff bat</name>
    <name type="synonym">Vespertilio molossus</name>
    <dbReference type="NCBI Taxonomy" id="27622"/>
    <lineage>
        <taxon>Eukaryota</taxon>
        <taxon>Metazoa</taxon>
        <taxon>Chordata</taxon>
        <taxon>Craniata</taxon>
        <taxon>Vertebrata</taxon>
        <taxon>Euteleostomi</taxon>
        <taxon>Mammalia</taxon>
        <taxon>Eutheria</taxon>
        <taxon>Laurasiatheria</taxon>
        <taxon>Chiroptera</taxon>
        <taxon>Yangochiroptera</taxon>
        <taxon>Molossidae</taxon>
        <taxon>Molossus</taxon>
    </lineage>
</organism>
<keyword evidence="6" id="KW-1185">Reference proteome</keyword>
<feature type="domain" description="Zinc finger C3HC4 RING-type" evidence="4">
    <location>
        <begin position="41"/>
        <end position="73"/>
    </location>
</feature>
<dbReference type="PROSITE" id="PS00518">
    <property type="entry name" value="ZF_RING_1"/>
    <property type="match status" value="1"/>
</dbReference>
<comment type="caution">
    <text evidence="5">The sequence shown here is derived from an EMBL/GenBank/DDBJ whole genome shotgun (WGS) entry which is preliminary data.</text>
</comment>
<protein>
    <submittedName>
        <fullName evidence="5">SR-related CTD associated factor 11</fullName>
    </submittedName>
</protein>
<evidence type="ECO:0000256" key="3">
    <source>
        <dbReference type="ARBA" id="ARBA00022833"/>
    </source>
</evidence>
<evidence type="ECO:0000313" key="5">
    <source>
        <dbReference type="EMBL" id="KAF6453744.1"/>
    </source>
</evidence>
<dbReference type="InterPro" id="IPR018957">
    <property type="entry name" value="Znf_C3HC4_RING-type"/>
</dbReference>
<keyword evidence="2" id="KW-0863">Zinc-finger</keyword>
<dbReference type="Proteomes" id="UP000550707">
    <property type="component" value="Unassembled WGS sequence"/>
</dbReference>
<dbReference type="GO" id="GO:0008270">
    <property type="term" value="F:zinc ion binding"/>
    <property type="evidence" value="ECO:0007669"/>
    <property type="project" value="UniProtKB-KW"/>
</dbReference>
<evidence type="ECO:0000313" key="6">
    <source>
        <dbReference type="Proteomes" id="UP000550707"/>
    </source>
</evidence>
<keyword evidence="3" id="KW-0862">Zinc</keyword>
<dbReference type="GO" id="GO:0003723">
    <property type="term" value="F:RNA binding"/>
    <property type="evidence" value="ECO:0007669"/>
    <property type="project" value="TreeGrafter"/>
</dbReference>
<dbReference type="Pfam" id="PF00097">
    <property type="entry name" value="zf-C3HC4"/>
    <property type="match status" value="1"/>
</dbReference>
<dbReference type="InterPro" id="IPR013083">
    <property type="entry name" value="Znf_RING/FYVE/PHD"/>
</dbReference>
<keyword evidence="1" id="KW-0479">Metal-binding</keyword>
<sequence>MKKKTLYTLNVGDQEYEDMEGEEDKDNTATTGLLYSEADRCPICLNCLLEKEIGFPEGCNHVFCMTCILKWAEVSFKYTY</sequence>
<gene>
    <name evidence="5" type="ORF">HJG59_016110</name>
</gene>
<dbReference type="InterPro" id="IPR017907">
    <property type="entry name" value="Znf_RING_CS"/>
</dbReference>
<dbReference type="SUPFAM" id="SSF57850">
    <property type="entry name" value="RING/U-box"/>
    <property type="match status" value="1"/>
</dbReference>